<dbReference type="AlphaFoldDB" id="A0AA39DPY5"/>
<dbReference type="PANTHER" id="PTHR34947:SF4">
    <property type="entry name" value="TRANSMEMBRANE PROTEIN"/>
    <property type="match status" value="1"/>
</dbReference>
<sequence length="234" mass="26371">MMDQSEDHKLHTVGKFNKQHFLRRTVLLAFSVSLFSLLLSYSSGFSCFLHSFNLYYSTFLFSLITHTLERKYMFLICNGIVAFLAGHSGFGSSAPPGSGISAEFLKRTGYGGSSASQLADMKPLVVDKEATVEGTVGSLGHDALVVEEDQDQQQENEPFYMEEQERESRALIVEDGEGEEETESLIPEAAEEEEEMKENEELTSTEELNKKIEDFIRRMKEELRVEAQSQLITV</sequence>
<dbReference type="EMBL" id="JARBHA010000010">
    <property type="protein sequence ID" value="KAJ9689962.1"/>
    <property type="molecule type" value="Genomic_DNA"/>
</dbReference>
<evidence type="ECO:0000313" key="3">
    <source>
        <dbReference type="EMBL" id="KAJ9689962.1"/>
    </source>
</evidence>
<proteinExistence type="predicted"/>
<keyword evidence="4" id="KW-1185">Reference proteome</keyword>
<feature type="transmembrane region" description="Helical" evidence="2">
    <location>
        <begin position="21"/>
        <end position="42"/>
    </location>
</feature>
<reference evidence="3 4" key="1">
    <citation type="journal article" date="2023" name="BMC Biotechnol.">
        <title>Vitis rotundifolia cv Carlos genome sequencing.</title>
        <authorList>
            <person name="Huff M."/>
            <person name="Hulse-Kemp A."/>
            <person name="Scheffler B."/>
            <person name="Youngblood R."/>
            <person name="Simpson S."/>
            <person name="Babiker E."/>
            <person name="Staton M."/>
        </authorList>
    </citation>
    <scope>NUCLEOTIDE SEQUENCE [LARGE SCALE GENOMIC DNA]</scope>
    <source>
        <tissue evidence="3">Leaf</tissue>
    </source>
</reference>
<feature type="transmembrane region" description="Helical" evidence="2">
    <location>
        <begin position="48"/>
        <end position="65"/>
    </location>
</feature>
<dbReference type="Proteomes" id="UP001168098">
    <property type="component" value="Unassembled WGS sequence"/>
</dbReference>
<evidence type="ECO:0000313" key="4">
    <source>
        <dbReference type="Proteomes" id="UP001168098"/>
    </source>
</evidence>
<accession>A0AA39DPY5</accession>
<protein>
    <submittedName>
        <fullName evidence="3">Uncharacterized protein</fullName>
    </submittedName>
</protein>
<name>A0AA39DPY5_VITRO</name>
<keyword evidence="2" id="KW-0472">Membrane</keyword>
<comment type="caution">
    <text evidence="3">The sequence shown here is derived from an EMBL/GenBank/DDBJ whole genome shotgun (WGS) entry which is preliminary data.</text>
</comment>
<organism evidence="3 4">
    <name type="scientific">Vitis rotundifolia</name>
    <name type="common">Muscadine grape</name>
    <dbReference type="NCBI Taxonomy" id="103349"/>
    <lineage>
        <taxon>Eukaryota</taxon>
        <taxon>Viridiplantae</taxon>
        <taxon>Streptophyta</taxon>
        <taxon>Embryophyta</taxon>
        <taxon>Tracheophyta</taxon>
        <taxon>Spermatophyta</taxon>
        <taxon>Magnoliopsida</taxon>
        <taxon>eudicotyledons</taxon>
        <taxon>Gunneridae</taxon>
        <taxon>Pentapetalae</taxon>
        <taxon>rosids</taxon>
        <taxon>Vitales</taxon>
        <taxon>Vitaceae</taxon>
        <taxon>Viteae</taxon>
        <taxon>Vitis</taxon>
    </lineage>
</organism>
<feature type="region of interest" description="Disordered" evidence="1">
    <location>
        <begin position="175"/>
        <end position="206"/>
    </location>
</feature>
<keyword evidence="2" id="KW-1133">Transmembrane helix</keyword>
<dbReference type="PANTHER" id="PTHR34947">
    <property type="entry name" value="TRANSMEMBRANE PROTEIN"/>
    <property type="match status" value="1"/>
</dbReference>
<feature type="compositionally biased region" description="Acidic residues" evidence="1">
    <location>
        <begin position="175"/>
        <end position="204"/>
    </location>
</feature>
<evidence type="ECO:0000256" key="2">
    <source>
        <dbReference type="SAM" id="Phobius"/>
    </source>
</evidence>
<gene>
    <name evidence="3" type="ORF">PVL29_012565</name>
</gene>
<keyword evidence="2" id="KW-0812">Transmembrane</keyword>
<evidence type="ECO:0000256" key="1">
    <source>
        <dbReference type="SAM" id="MobiDB-lite"/>
    </source>
</evidence>
<feature type="transmembrane region" description="Helical" evidence="2">
    <location>
        <begin position="72"/>
        <end position="90"/>
    </location>
</feature>